<name>A0A5B8RZV3_9BURK</name>
<feature type="region of interest" description="Disordered" evidence="3">
    <location>
        <begin position="518"/>
        <end position="544"/>
    </location>
</feature>
<dbReference type="OrthoDB" id="9770517at2"/>
<dbReference type="SUPFAM" id="SSF56954">
    <property type="entry name" value="Outer membrane efflux proteins (OEP)"/>
    <property type="match status" value="1"/>
</dbReference>
<keyword evidence="2" id="KW-1134">Transmembrane beta strand</keyword>
<dbReference type="InterPro" id="IPR010131">
    <property type="entry name" value="MdtP/NodT-like"/>
</dbReference>
<feature type="compositionally biased region" description="Low complexity" evidence="3">
    <location>
        <begin position="521"/>
        <end position="538"/>
    </location>
</feature>
<dbReference type="Proteomes" id="UP000321199">
    <property type="component" value="Chromosome"/>
</dbReference>
<evidence type="ECO:0000256" key="3">
    <source>
        <dbReference type="SAM" id="MobiDB-lite"/>
    </source>
</evidence>
<keyword evidence="2" id="KW-0472">Membrane</keyword>
<dbReference type="Gene3D" id="2.20.200.10">
    <property type="entry name" value="Outer membrane efflux proteins (OEP)"/>
    <property type="match status" value="1"/>
</dbReference>
<gene>
    <name evidence="4" type="ORF">FOZ74_00535</name>
</gene>
<dbReference type="PANTHER" id="PTHR30203">
    <property type="entry name" value="OUTER MEMBRANE CATION EFFLUX PROTEIN"/>
    <property type="match status" value="1"/>
</dbReference>
<dbReference type="KEGG" id="cof:FOZ74_00535"/>
<sequence>MGAASSFNGSGKSPRRWPPPQPSPEGGGSRVSSVLLAASACWASVSATFHVNFWHTAKPRKLPALLLASALLAACSSTTLPPTAPEPPLPTQWKSAAPKGWVSTSDYRRWQDGQWWQLFGDEALDALVAQLDAGNQNIAVAAANVAQAQALLQQSEAQRLPTLGLQAAAQRGGEPARGSASLGLAASWAPDLWGRITAGVRAQQAALQASEADLAGARLAARASLVQAYLQVRELDAEMRLMDEIITGYERAREITGNRYRAGVAAHADLLQAQTTLENARATRVGLARSRASAEHAIALLLGRAPAQFTLAPAGWRDAVPQVPPLLPSELLLRRPDVASSEREVAAANARIGAAQAAWFPSLSLSAGLGAAGGSIADLLSVPALTWSLGTAIAQTLFDGGSRDAALQQAIAAQQAAGARYRQSVLGALGEVEDQLTALDALERQIVHQRAAADAAAGAEQRTLNSYQAGLTAYTSVVTAQAATLGARRALMQLQLQRQQAVVALVQALGGGWQAPWSADGAAGAQPAGAPAAQEPQGAGPPGH</sequence>
<dbReference type="EMBL" id="CP042344">
    <property type="protein sequence ID" value="QEA14408.1"/>
    <property type="molecule type" value="Genomic_DNA"/>
</dbReference>
<feature type="compositionally biased region" description="Polar residues" evidence="3">
    <location>
        <begin position="1"/>
        <end position="11"/>
    </location>
</feature>
<dbReference type="GO" id="GO:0005886">
    <property type="term" value="C:plasma membrane"/>
    <property type="evidence" value="ECO:0007669"/>
    <property type="project" value="UniProtKB-SubCell"/>
</dbReference>
<dbReference type="AlphaFoldDB" id="A0A5B8RZV3"/>
<organism evidence="4 5">
    <name type="scientific">Comamonas flocculans</name>
    <dbReference type="NCBI Taxonomy" id="2597701"/>
    <lineage>
        <taxon>Bacteria</taxon>
        <taxon>Pseudomonadati</taxon>
        <taxon>Pseudomonadota</taxon>
        <taxon>Betaproteobacteria</taxon>
        <taxon>Burkholderiales</taxon>
        <taxon>Comamonadaceae</taxon>
        <taxon>Comamonas</taxon>
    </lineage>
</organism>
<dbReference type="Pfam" id="PF02321">
    <property type="entry name" value="OEP"/>
    <property type="match status" value="2"/>
</dbReference>
<keyword evidence="2" id="KW-0564">Palmitate</keyword>
<comment type="subcellular location">
    <subcellularLocation>
        <location evidence="2">Cell membrane</location>
        <topology evidence="2">Lipid-anchor</topology>
    </subcellularLocation>
</comment>
<feature type="region of interest" description="Disordered" evidence="3">
    <location>
        <begin position="1"/>
        <end position="30"/>
    </location>
</feature>
<evidence type="ECO:0000313" key="4">
    <source>
        <dbReference type="EMBL" id="QEA14408.1"/>
    </source>
</evidence>
<comment type="similarity">
    <text evidence="1 2">Belongs to the outer membrane factor (OMF) (TC 1.B.17) family.</text>
</comment>
<keyword evidence="5" id="KW-1185">Reference proteome</keyword>
<keyword evidence="2" id="KW-0812">Transmembrane</keyword>
<evidence type="ECO:0000256" key="1">
    <source>
        <dbReference type="ARBA" id="ARBA00007613"/>
    </source>
</evidence>
<keyword evidence="2" id="KW-0449">Lipoprotein</keyword>
<dbReference type="NCBIfam" id="TIGR01845">
    <property type="entry name" value="outer_NodT"/>
    <property type="match status" value="1"/>
</dbReference>
<dbReference type="PANTHER" id="PTHR30203:SF33">
    <property type="entry name" value="BLR4455 PROTEIN"/>
    <property type="match status" value="1"/>
</dbReference>
<proteinExistence type="inferred from homology"/>
<evidence type="ECO:0000313" key="5">
    <source>
        <dbReference type="Proteomes" id="UP000321199"/>
    </source>
</evidence>
<evidence type="ECO:0000256" key="2">
    <source>
        <dbReference type="RuleBase" id="RU362097"/>
    </source>
</evidence>
<reference evidence="4 5" key="1">
    <citation type="submission" date="2019-07" db="EMBL/GenBank/DDBJ databases">
        <title>Complete genome sequence of Comamonas sp. NLF 7-7 isolated from livestock.</title>
        <authorList>
            <person name="Kim D.H."/>
            <person name="Kim J.G."/>
        </authorList>
    </citation>
    <scope>NUCLEOTIDE SEQUENCE [LARGE SCALE GENOMIC DNA]</scope>
    <source>
        <strain evidence="4 5">NLF 7-7</strain>
    </source>
</reference>
<protein>
    <submittedName>
        <fullName evidence="4">Efflux transporter outer membrane subunit</fullName>
    </submittedName>
</protein>
<dbReference type="InterPro" id="IPR003423">
    <property type="entry name" value="OMP_efflux"/>
</dbReference>
<dbReference type="GO" id="GO:0015562">
    <property type="term" value="F:efflux transmembrane transporter activity"/>
    <property type="evidence" value="ECO:0007669"/>
    <property type="project" value="InterPro"/>
</dbReference>
<accession>A0A5B8RZV3</accession>
<dbReference type="Gene3D" id="1.20.1600.10">
    <property type="entry name" value="Outer membrane efflux proteins (OEP)"/>
    <property type="match status" value="1"/>
</dbReference>